<gene>
    <name evidence="1" type="ORF">METZ01_LOCUS317055</name>
</gene>
<protein>
    <submittedName>
        <fullName evidence="1">Uncharacterized protein</fullName>
    </submittedName>
</protein>
<dbReference type="AlphaFoldDB" id="A0A382NXB2"/>
<sequence>MLNFLDFNKKKEKKDYEIVTSRSGLPMFVIEPPDSLNNLTSDDDPVKKQTVPQIVRRVCDYISVHNN</sequence>
<accession>A0A382NXB2</accession>
<organism evidence="1">
    <name type="scientific">marine metagenome</name>
    <dbReference type="NCBI Taxonomy" id="408172"/>
    <lineage>
        <taxon>unclassified sequences</taxon>
        <taxon>metagenomes</taxon>
        <taxon>ecological metagenomes</taxon>
    </lineage>
</organism>
<evidence type="ECO:0000313" key="1">
    <source>
        <dbReference type="EMBL" id="SVC64201.1"/>
    </source>
</evidence>
<dbReference type="EMBL" id="UINC01102513">
    <property type="protein sequence ID" value="SVC64201.1"/>
    <property type="molecule type" value="Genomic_DNA"/>
</dbReference>
<proteinExistence type="predicted"/>
<name>A0A382NXB2_9ZZZZ</name>
<reference evidence="1" key="1">
    <citation type="submission" date="2018-05" db="EMBL/GenBank/DDBJ databases">
        <authorList>
            <person name="Lanie J.A."/>
            <person name="Ng W.-L."/>
            <person name="Kazmierczak K.M."/>
            <person name="Andrzejewski T.M."/>
            <person name="Davidsen T.M."/>
            <person name="Wayne K.J."/>
            <person name="Tettelin H."/>
            <person name="Glass J.I."/>
            <person name="Rusch D."/>
            <person name="Podicherti R."/>
            <person name="Tsui H.-C.T."/>
            <person name="Winkler M.E."/>
        </authorList>
    </citation>
    <scope>NUCLEOTIDE SEQUENCE</scope>
</reference>